<sequence>MLELPFSISKADVPAPATSTSEIPARAVQVELPGASNKLDTPQRSQSYGEVPGNFDVLIFGPAAQSSSVAFAGTISTVRVVSIIGPIATSNASAVTGNTAVMEEIPGQTIVSTALARAGVVSAQRQPTISGPVASGSSQAWVGLITAIRNVSLAGTQSTGQSIAYTDSIIAIRNLAVAGVRAQASGASSAGIAAAIRNVNLPGVLAPGSAAAPAGLFENVVHALVLGVLSTGNGQAAPGTVLGVSNTEIAGALANGDALSLAGAIATVRNAAINGLVSGTTAAQAFNALVQAIRNAEAIAATSSSSSSTAFAGAVVAEMNYSVQRMNKLGDFAISGSVVQATGWQSHAPTPAVIVSDALDVQGGGASTVHTTLWITRNSTSGNIVLNLVINGSVVDTFSITSASTITGSGRPHYLVWNGTLNASDDVTISVGRTISTSGALLAGSYVQVDPGNTTYQMRRMWKSTSQTPGTTRTQVSSMVADSRYGSSLSSNSLVVDMAGTGTARAAVQITNTHATSTCTAYLVKNGTDIGSVTFGAAEDGTKWIEVPTTFVSGDLLRLDAIRDSAGGRTVGLGTTIEAKIPV</sequence>
<name>A0A5Q2F5C2_9CAUD</name>
<dbReference type="GeneID" id="77924273"/>
<evidence type="ECO:0000313" key="2">
    <source>
        <dbReference type="Proteomes" id="UP000400849"/>
    </source>
</evidence>
<evidence type="ECO:0008006" key="3">
    <source>
        <dbReference type="Google" id="ProtNLM"/>
    </source>
</evidence>
<organism evidence="1 2">
    <name type="scientific">Gordonia phage Sixama</name>
    <dbReference type="NCBI Taxonomy" id="2653271"/>
    <lineage>
        <taxon>Viruses</taxon>
        <taxon>Duplodnaviria</taxon>
        <taxon>Heunggongvirae</taxon>
        <taxon>Uroviricota</taxon>
        <taxon>Caudoviricetes</taxon>
        <taxon>Sixamavirus</taxon>
        <taxon>Sixamavirus sixama</taxon>
    </lineage>
</organism>
<proteinExistence type="predicted"/>
<dbReference type="KEGG" id="vg:77924273"/>
<keyword evidence="2" id="KW-1185">Reference proteome</keyword>
<gene>
    <name evidence="1" type="primary">105</name>
    <name evidence="1" type="ORF">SEA_SIXAMA_105</name>
</gene>
<evidence type="ECO:0000313" key="1">
    <source>
        <dbReference type="EMBL" id="QGF20284.1"/>
    </source>
</evidence>
<reference evidence="1 2" key="1">
    <citation type="submission" date="2019-09" db="EMBL/GenBank/DDBJ databases">
        <authorList>
            <person name="Christie C.A."/>
            <person name="Diallo A.S."/>
            <person name="Dixon Z."/>
            <person name="McIntosh P.M."/>
            <person name="Murthy K.H."/>
            <person name="Rosen M.G."/>
            <person name="Simpson L.M."/>
            <person name="Koustas K."/>
            <person name="Fogarty M.P."/>
            <person name="Molloy S.D."/>
            <person name="Garlena R.A."/>
            <person name="Russell D.A."/>
            <person name="Pope W.H."/>
            <person name="Jacobs-Sera D."/>
            <person name="Hatfull G.F."/>
        </authorList>
    </citation>
    <scope>NUCLEOTIDE SEQUENCE [LARGE SCALE GENOMIC DNA]</scope>
</reference>
<dbReference type="EMBL" id="MN484601">
    <property type="protein sequence ID" value="QGF20284.1"/>
    <property type="molecule type" value="Genomic_DNA"/>
</dbReference>
<accession>A0A5Q2F5C2</accession>
<protein>
    <recommendedName>
        <fullName evidence="3">Minor tail protein</fullName>
    </recommendedName>
</protein>
<dbReference type="RefSeq" id="YP_010648814.1">
    <property type="nucleotide sequence ID" value="NC_070762.1"/>
</dbReference>
<dbReference type="Proteomes" id="UP000400849">
    <property type="component" value="Segment"/>
</dbReference>